<protein>
    <submittedName>
        <fullName evidence="1">Uncharacterized protein</fullName>
    </submittedName>
</protein>
<gene>
    <name evidence="1" type="ORF">QHF89_20985</name>
</gene>
<evidence type="ECO:0000313" key="2">
    <source>
        <dbReference type="Proteomes" id="UP001160301"/>
    </source>
</evidence>
<organism evidence="1 2">
    <name type="scientific">Polyangium sorediatum</name>
    <dbReference type="NCBI Taxonomy" id="889274"/>
    <lineage>
        <taxon>Bacteria</taxon>
        <taxon>Pseudomonadati</taxon>
        <taxon>Myxococcota</taxon>
        <taxon>Polyangia</taxon>
        <taxon>Polyangiales</taxon>
        <taxon>Polyangiaceae</taxon>
        <taxon>Polyangium</taxon>
    </lineage>
</organism>
<reference evidence="1 2" key="1">
    <citation type="submission" date="2023-04" db="EMBL/GenBank/DDBJ databases">
        <title>The genome sequence of Polyangium sorediatum DSM14670.</title>
        <authorList>
            <person name="Zhang X."/>
        </authorList>
    </citation>
    <scope>NUCLEOTIDE SEQUENCE [LARGE SCALE GENOMIC DNA]</scope>
    <source>
        <strain evidence="1 2">DSM 14670</strain>
    </source>
</reference>
<dbReference type="Proteomes" id="UP001160301">
    <property type="component" value="Unassembled WGS sequence"/>
</dbReference>
<sequence>MSEFHGGFFVRSVDAGVAEPIRKALASALTARRVDLERNHLTFAARRGCPVMHVAVRGAVADGKDYAFFHEQNADLGADVARAAGVEVWAYHYENQVGTESVRAFGPDGTKLREVSCRWDDLAKELGGDLDRAERAKRLFEAAPLGALARTLGIPRSVLDMALGYDTPTVEVALVGPSCTDAIAAYLAQPLRSLYGGLSPATLTGELDVAQTFYFPAWMVAEIEGLAGRLDVPVGTIAWAAWEAAKLELHHTTPICEGGDASGPARFLPAPPAQPPQAIEVPQLVSVSAKALETPPTSDKKVKRTLAVPSRVLDEVRVFSTATDRSLSWSLETAYLAARERLHAATARS</sequence>
<dbReference type="RefSeq" id="WP_136969957.1">
    <property type="nucleotide sequence ID" value="NZ_JARZHI010000018.1"/>
</dbReference>
<keyword evidence="2" id="KW-1185">Reference proteome</keyword>
<dbReference type="EMBL" id="JARZHI010000018">
    <property type="protein sequence ID" value="MDI1431986.1"/>
    <property type="molecule type" value="Genomic_DNA"/>
</dbReference>
<proteinExistence type="predicted"/>
<evidence type="ECO:0000313" key="1">
    <source>
        <dbReference type="EMBL" id="MDI1431986.1"/>
    </source>
</evidence>
<name>A0ABT6NUL7_9BACT</name>
<accession>A0ABT6NUL7</accession>
<comment type="caution">
    <text evidence="1">The sequence shown here is derived from an EMBL/GenBank/DDBJ whole genome shotgun (WGS) entry which is preliminary data.</text>
</comment>